<dbReference type="EMBL" id="SAEB01000006">
    <property type="protein sequence ID" value="RVD87158.1"/>
    <property type="molecule type" value="Genomic_DNA"/>
</dbReference>
<name>A0A437A7Q4_ARTFL</name>
<gene>
    <name evidence="3" type="ORF">DFL_005400</name>
</gene>
<organism evidence="3 4">
    <name type="scientific">Arthrobotrys flagrans</name>
    <name type="common">Nematode-trapping fungus</name>
    <name type="synonym">Trichothecium flagrans</name>
    <dbReference type="NCBI Taxonomy" id="97331"/>
    <lineage>
        <taxon>Eukaryota</taxon>
        <taxon>Fungi</taxon>
        <taxon>Dikarya</taxon>
        <taxon>Ascomycota</taxon>
        <taxon>Pezizomycotina</taxon>
        <taxon>Orbiliomycetes</taxon>
        <taxon>Orbiliales</taxon>
        <taxon>Orbiliaceae</taxon>
        <taxon>Arthrobotrys</taxon>
    </lineage>
</organism>
<sequence>MASRCALLDLPHELLHQILLNVDPADLARVRLTCAFLERYLKKNELLFKELYLQEWDEPVEKAPVSIGSTWEKRLQNAVWLRKVLESEDVDAKLNDYQKVVQLITALLQVEDPTASKNLDFLDEAFDKLNLDTLLCRSSLFEQAGDVTHIPADTEFERQLSAKLHCHYGIPIDPRGRKSKPTNPWARSRVYDLRNYDTNTMWGPFRNDGSGRVDWEKVEAIMIVLGFNMKVLVEESDVPFGALWAVKFRGAVPYSAPQLKLGLENVLELPLEARDPYGVTGTWLRVVCFLDYHDFYAFNFGSMAPADGGPRPPIDIREAIRFVKLGITVTNIEPPGPDDGQELPIVHFKGVLGDSKDLEPDIPDDFRYVGTVRLTKEGEVRWTSFSIFQGEERWRSEGIQVGGLCTARGVLGTWFDKDFDPHGPAGPTAFWKTSNEVDPNIGESGGEGSL</sequence>
<feature type="domain" description="F-box" evidence="2">
    <location>
        <begin position="4"/>
        <end position="51"/>
    </location>
</feature>
<evidence type="ECO:0000313" key="3">
    <source>
        <dbReference type="EMBL" id="RVD87158.1"/>
    </source>
</evidence>
<feature type="region of interest" description="Disordered" evidence="1">
    <location>
        <begin position="425"/>
        <end position="450"/>
    </location>
</feature>
<comment type="caution">
    <text evidence="3">The sequence shown here is derived from an EMBL/GenBank/DDBJ whole genome shotgun (WGS) entry which is preliminary data.</text>
</comment>
<dbReference type="InterPro" id="IPR001810">
    <property type="entry name" value="F-box_dom"/>
</dbReference>
<dbReference type="SUPFAM" id="SSF81383">
    <property type="entry name" value="F-box domain"/>
    <property type="match status" value="1"/>
</dbReference>
<reference evidence="3 4" key="1">
    <citation type="submission" date="2019-01" db="EMBL/GenBank/DDBJ databases">
        <title>Intercellular communication is required for trap formation in the nematode-trapping fungus Duddingtonia flagrans.</title>
        <authorList>
            <person name="Youssar L."/>
            <person name="Wernet V."/>
            <person name="Hensel N."/>
            <person name="Hildebrandt H.-G."/>
            <person name="Fischer R."/>
        </authorList>
    </citation>
    <scope>NUCLEOTIDE SEQUENCE [LARGE SCALE GENOMIC DNA]</scope>
    <source>
        <strain evidence="3 4">CBS H-5679</strain>
    </source>
</reference>
<evidence type="ECO:0000259" key="2">
    <source>
        <dbReference type="PROSITE" id="PS50181"/>
    </source>
</evidence>
<dbReference type="GeneID" id="93587711"/>
<evidence type="ECO:0000313" key="4">
    <source>
        <dbReference type="Proteomes" id="UP000283090"/>
    </source>
</evidence>
<dbReference type="Proteomes" id="UP000283090">
    <property type="component" value="Unassembled WGS sequence"/>
</dbReference>
<proteinExistence type="predicted"/>
<accession>A0A437A7Q4</accession>
<dbReference type="PROSITE" id="PS50181">
    <property type="entry name" value="FBOX"/>
    <property type="match status" value="1"/>
</dbReference>
<evidence type="ECO:0000256" key="1">
    <source>
        <dbReference type="SAM" id="MobiDB-lite"/>
    </source>
</evidence>
<dbReference type="OrthoDB" id="3226064at2759"/>
<dbReference type="RefSeq" id="XP_067492702.1">
    <property type="nucleotide sequence ID" value="XM_067634656.1"/>
</dbReference>
<dbReference type="VEuPathDB" id="FungiDB:DFL_005400"/>
<keyword evidence="4" id="KW-1185">Reference proteome</keyword>
<dbReference type="Gene3D" id="1.20.1280.50">
    <property type="match status" value="1"/>
</dbReference>
<dbReference type="InterPro" id="IPR036047">
    <property type="entry name" value="F-box-like_dom_sf"/>
</dbReference>
<dbReference type="Pfam" id="PF12937">
    <property type="entry name" value="F-box-like"/>
    <property type="match status" value="1"/>
</dbReference>
<dbReference type="AlphaFoldDB" id="A0A437A7Q4"/>
<protein>
    <recommendedName>
        <fullName evidence="2">F-box domain-containing protein</fullName>
    </recommendedName>
</protein>
<dbReference type="SMART" id="SM00256">
    <property type="entry name" value="FBOX"/>
    <property type="match status" value="1"/>
</dbReference>
<dbReference type="STRING" id="97331.A0A437A7Q4"/>